<gene>
    <name evidence="2" type="ORF">ACFPWU_02840</name>
</gene>
<evidence type="ECO:0008006" key="4">
    <source>
        <dbReference type="Google" id="ProtNLM"/>
    </source>
</evidence>
<protein>
    <recommendedName>
        <fullName evidence="4">DUF5134 domain-containing protein</fullName>
    </recommendedName>
</protein>
<keyword evidence="1" id="KW-0812">Transmembrane</keyword>
<evidence type="ECO:0000256" key="1">
    <source>
        <dbReference type="SAM" id="Phobius"/>
    </source>
</evidence>
<feature type="transmembrane region" description="Helical" evidence="1">
    <location>
        <begin position="36"/>
        <end position="57"/>
    </location>
</feature>
<feature type="transmembrane region" description="Helical" evidence="1">
    <location>
        <begin position="63"/>
        <end position="88"/>
    </location>
</feature>
<name>A0ABW1QXM3_9ACTN</name>
<feature type="transmembrane region" description="Helical" evidence="1">
    <location>
        <begin position="6"/>
        <end position="24"/>
    </location>
</feature>
<dbReference type="RefSeq" id="WP_128219734.1">
    <property type="nucleotide sequence ID" value="NZ_CP034929.1"/>
</dbReference>
<organism evidence="2 3">
    <name type="scientific">Nocardioides yefusunii</name>
    <dbReference type="NCBI Taxonomy" id="2500546"/>
    <lineage>
        <taxon>Bacteria</taxon>
        <taxon>Bacillati</taxon>
        <taxon>Actinomycetota</taxon>
        <taxon>Actinomycetes</taxon>
        <taxon>Propionibacteriales</taxon>
        <taxon>Nocardioidaceae</taxon>
        <taxon>Nocardioides</taxon>
    </lineage>
</organism>
<dbReference type="EMBL" id="JBHSQI010000002">
    <property type="protein sequence ID" value="MFC6152600.1"/>
    <property type="molecule type" value="Genomic_DNA"/>
</dbReference>
<evidence type="ECO:0000313" key="3">
    <source>
        <dbReference type="Proteomes" id="UP001596098"/>
    </source>
</evidence>
<keyword evidence="3" id="KW-1185">Reference proteome</keyword>
<feature type="transmembrane region" description="Helical" evidence="1">
    <location>
        <begin position="109"/>
        <end position="129"/>
    </location>
</feature>
<dbReference type="Proteomes" id="UP001596098">
    <property type="component" value="Unassembled WGS sequence"/>
</dbReference>
<evidence type="ECO:0000313" key="2">
    <source>
        <dbReference type="EMBL" id="MFC6152600.1"/>
    </source>
</evidence>
<reference evidence="3" key="1">
    <citation type="journal article" date="2019" name="Int. J. Syst. Evol. Microbiol.">
        <title>The Global Catalogue of Microorganisms (GCM) 10K type strain sequencing project: providing services to taxonomists for standard genome sequencing and annotation.</title>
        <authorList>
            <consortium name="The Broad Institute Genomics Platform"/>
            <consortium name="The Broad Institute Genome Sequencing Center for Infectious Disease"/>
            <person name="Wu L."/>
            <person name="Ma J."/>
        </authorList>
    </citation>
    <scope>NUCLEOTIDE SEQUENCE [LARGE SCALE GENOMIC DNA]</scope>
    <source>
        <strain evidence="3">DFY28</strain>
    </source>
</reference>
<keyword evidence="1" id="KW-0472">Membrane</keyword>
<keyword evidence="1" id="KW-1133">Transmembrane helix</keyword>
<accession>A0ABW1QXM3</accession>
<proteinExistence type="predicted"/>
<sequence length="133" mass="13977">MSPVVVWILSVLGIVVVVLTRVRLGAKDSQGRRRSSGLVLTLHTLAGTVAVLTWFPYLLGATLLIGFVGLVAWWITGVAGLGLLMRWMPARGKHANTDDEDDWASGPGLSILAHVGLALGVVGVTYAYATGAV</sequence>
<comment type="caution">
    <text evidence="2">The sequence shown here is derived from an EMBL/GenBank/DDBJ whole genome shotgun (WGS) entry which is preliminary data.</text>
</comment>